<accession>A0ACC2T4S5</accession>
<sequence length="70" mass="7869">MTPKIVKTTNFTEEVSIRSRRKTNLGAFTTYLKQKENKKQFSAFFETETGDLGEAKTTGYTLSARARGAD</sequence>
<proteinExistence type="predicted"/>
<name>A0ACC2T4S5_9FUNG</name>
<organism evidence="1 2">
    <name type="scientific">Entomophthora muscae</name>
    <dbReference type="NCBI Taxonomy" id="34485"/>
    <lineage>
        <taxon>Eukaryota</taxon>
        <taxon>Fungi</taxon>
        <taxon>Fungi incertae sedis</taxon>
        <taxon>Zoopagomycota</taxon>
        <taxon>Entomophthoromycotina</taxon>
        <taxon>Entomophthoromycetes</taxon>
        <taxon>Entomophthorales</taxon>
        <taxon>Entomophthoraceae</taxon>
        <taxon>Entomophthora</taxon>
    </lineage>
</organism>
<evidence type="ECO:0000313" key="1">
    <source>
        <dbReference type="EMBL" id="KAJ9069495.1"/>
    </source>
</evidence>
<reference evidence="1" key="1">
    <citation type="submission" date="2022-04" db="EMBL/GenBank/DDBJ databases">
        <title>Genome of the entomopathogenic fungus Entomophthora muscae.</title>
        <authorList>
            <person name="Elya C."/>
            <person name="Lovett B.R."/>
            <person name="Lee E."/>
            <person name="Macias A.M."/>
            <person name="Hajek A.E."/>
            <person name="De Bivort B.L."/>
            <person name="Kasson M.T."/>
            <person name="De Fine Licht H.H."/>
            <person name="Stajich J.E."/>
        </authorList>
    </citation>
    <scope>NUCLEOTIDE SEQUENCE</scope>
    <source>
        <strain evidence="1">Berkeley</strain>
    </source>
</reference>
<dbReference type="Proteomes" id="UP001165960">
    <property type="component" value="Unassembled WGS sequence"/>
</dbReference>
<dbReference type="EMBL" id="QTSX02003627">
    <property type="protein sequence ID" value="KAJ9069495.1"/>
    <property type="molecule type" value="Genomic_DNA"/>
</dbReference>
<gene>
    <name evidence="1" type="ORF">DSO57_1017972</name>
</gene>
<evidence type="ECO:0000313" key="2">
    <source>
        <dbReference type="Proteomes" id="UP001165960"/>
    </source>
</evidence>
<protein>
    <submittedName>
        <fullName evidence="1">Uncharacterized protein</fullName>
    </submittedName>
</protein>
<comment type="caution">
    <text evidence="1">The sequence shown here is derived from an EMBL/GenBank/DDBJ whole genome shotgun (WGS) entry which is preliminary data.</text>
</comment>
<keyword evidence="2" id="KW-1185">Reference proteome</keyword>